<sequence length="81" mass="9043">PKSMYEKKKENHLQFILQVHRCSMWAPMSGLMTATASRFLSLNLGRSSDNGDTLTSPLATVSLNHSNIYHCHNTTVSLLIP</sequence>
<reference evidence="1" key="1">
    <citation type="journal article" date="2023" name="IScience">
        <title>Live-bearing cockroach genome reveals convergent evolutionary mechanisms linked to viviparity in insects and beyond.</title>
        <authorList>
            <person name="Fouks B."/>
            <person name="Harrison M.C."/>
            <person name="Mikhailova A.A."/>
            <person name="Marchal E."/>
            <person name="English S."/>
            <person name="Carruthers M."/>
            <person name="Jennings E.C."/>
            <person name="Chiamaka E.L."/>
            <person name="Frigard R.A."/>
            <person name="Pippel M."/>
            <person name="Attardo G.M."/>
            <person name="Benoit J.B."/>
            <person name="Bornberg-Bauer E."/>
            <person name="Tobe S.S."/>
        </authorList>
    </citation>
    <scope>NUCLEOTIDE SEQUENCE</scope>
    <source>
        <strain evidence="1">Stay&amp;Tobe</strain>
    </source>
</reference>
<dbReference type="EMBL" id="JASPKZ010000990">
    <property type="protein sequence ID" value="KAJ9598832.1"/>
    <property type="molecule type" value="Genomic_DNA"/>
</dbReference>
<evidence type="ECO:0000313" key="1">
    <source>
        <dbReference type="EMBL" id="KAJ9598832.1"/>
    </source>
</evidence>
<dbReference type="AlphaFoldDB" id="A0AAD8AIJ5"/>
<feature type="non-terminal residue" evidence="1">
    <location>
        <position position="81"/>
    </location>
</feature>
<accession>A0AAD8AIJ5</accession>
<evidence type="ECO:0000313" key="2">
    <source>
        <dbReference type="Proteomes" id="UP001233999"/>
    </source>
</evidence>
<dbReference type="Proteomes" id="UP001233999">
    <property type="component" value="Unassembled WGS sequence"/>
</dbReference>
<comment type="caution">
    <text evidence="1">The sequence shown here is derived from an EMBL/GenBank/DDBJ whole genome shotgun (WGS) entry which is preliminary data.</text>
</comment>
<organism evidence="1 2">
    <name type="scientific">Diploptera punctata</name>
    <name type="common">Pacific beetle cockroach</name>
    <dbReference type="NCBI Taxonomy" id="6984"/>
    <lineage>
        <taxon>Eukaryota</taxon>
        <taxon>Metazoa</taxon>
        <taxon>Ecdysozoa</taxon>
        <taxon>Arthropoda</taxon>
        <taxon>Hexapoda</taxon>
        <taxon>Insecta</taxon>
        <taxon>Pterygota</taxon>
        <taxon>Neoptera</taxon>
        <taxon>Polyneoptera</taxon>
        <taxon>Dictyoptera</taxon>
        <taxon>Blattodea</taxon>
        <taxon>Blaberoidea</taxon>
        <taxon>Blaberidae</taxon>
        <taxon>Diplopterinae</taxon>
        <taxon>Diploptera</taxon>
    </lineage>
</organism>
<feature type="non-terminal residue" evidence="1">
    <location>
        <position position="1"/>
    </location>
</feature>
<name>A0AAD8AIJ5_DIPPU</name>
<protein>
    <submittedName>
        <fullName evidence="1">Uncharacterized protein</fullName>
    </submittedName>
</protein>
<keyword evidence="2" id="KW-1185">Reference proteome</keyword>
<proteinExistence type="predicted"/>
<reference evidence="1" key="2">
    <citation type="submission" date="2023-05" db="EMBL/GenBank/DDBJ databases">
        <authorList>
            <person name="Fouks B."/>
        </authorList>
    </citation>
    <scope>NUCLEOTIDE SEQUENCE</scope>
    <source>
        <strain evidence="1">Stay&amp;Tobe</strain>
        <tissue evidence="1">Testes</tissue>
    </source>
</reference>
<gene>
    <name evidence="1" type="ORF">L9F63_026633</name>
</gene>